<evidence type="ECO:0000256" key="6">
    <source>
        <dbReference type="ARBA" id="ARBA00022769"/>
    </source>
</evidence>
<dbReference type="PATRIC" id="fig|29290.4.peg.5107"/>
<evidence type="ECO:0000256" key="8">
    <source>
        <dbReference type="ARBA" id="ARBA00022881"/>
    </source>
</evidence>
<evidence type="ECO:0000256" key="7">
    <source>
        <dbReference type="ARBA" id="ARBA00022840"/>
    </source>
</evidence>
<evidence type="ECO:0000256" key="1">
    <source>
        <dbReference type="ARBA" id="ARBA00004496"/>
    </source>
</evidence>
<keyword evidence="5" id="KW-0227">DNA damage</keyword>
<evidence type="ECO:0000256" key="11">
    <source>
        <dbReference type="ARBA" id="ARBA00038000"/>
    </source>
</evidence>
<comment type="similarity">
    <text evidence="11">Belongs to the ABC transporter superfamily. UvrA family.</text>
</comment>
<accession>A0A0F3GPQ1</accession>
<gene>
    <name evidence="14" type="ORF">MBAV_003848</name>
</gene>
<keyword evidence="2" id="KW-0963">Cytoplasm</keyword>
<evidence type="ECO:0000256" key="4">
    <source>
        <dbReference type="ARBA" id="ARBA00022741"/>
    </source>
</evidence>
<keyword evidence="6" id="KW-0228">DNA excision</keyword>
<comment type="subcellular location">
    <subcellularLocation>
        <location evidence="1">Cytoplasm</location>
    </subcellularLocation>
</comment>
<comment type="caution">
    <text evidence="14">The sequence shown here is derived from an EMBL/GenBank/DDBJ whole genome shotgun (WGS) entry which is preliminary data.</text>
</comment>
<dbReference type="GO" id="GO:0006281">
    <property type="term" value="P:DNA repair"/>
    <property type="evidence" value="ECO:0007669"/>
    <property type="project" value="UniProtKB-KW"/>
</dbReference>
<sequence length="158" mass="17129">SECLQLTVEEAIEFFEQHTTITKKLVLLRDIGLGYIQLGQAATTLSGGEAQRLKICAELGMQAKTGVMYILDEPTIGLHMHDVGALIGILRRLIEAGNTVVIIEHNLDVVGMADHCVELGPEAGDKGGRIVFEGTPLELSRQEDCHTGRGLARRKRGA</sequence>
<dbReference type="EMBL" id="LACI01001670">
    <property type="protein sequence ID" value="KJU83954.1"/>
    <property type="molecule type" value="Genomic_DNA"/>
</dbReference>
<evidence type="ECO:0000256" key="13">
    <source>
        <dbReference type="ARBA" id="ARBA00042156"/>
    </source>
</evidence>
<keyword evidence="8" id="KW-0267">Excision nuclease</keyword>
<keyword evidence="9" id="KW-0238">DNA-binding</keyword>
<dbReference type="GO" id="GO:0004518">
    <property type="term" value="F:nuclease activity"/>
    <property type="evidence" value="ECO:0007669"/>
    <property type="project" value="UniProtKB-KW"/>
</dbReference>
<evidence type="ECO:0000313" key="15">
    <source>
        <dbReference type="Proteomes" id="UP000033423"/>
    </source>
</evidence>
<evidence type="ECO:0000256" key="2">
    <source>
        <dbReference type="ARBA" id="ARBA00022490"/>
    </source>
</evidence>
<keyword evidence="4" id="KW-0547">Nucleotide-binding</keyword>
<dbReference type="PANTHER" id="PTHR43152">
    <property type="entry name" value="UVRABC SYSTEM PROTEIN A"/>
    <property type="match status" value="1"/>
</dbReference>
<keyword evidence="3" id="KW-0677">Repeat</keyword>
<evidence type="ECO:0000256" key="3">
    <source>
        <dbReference type="ARBA" id="ARBA00022737"/>
    </source>
</evidence>
<dbReference type="Proteomes" id="UP000033423">
    <property type="component" value="Unassembled WGS sequence"/>
</dbReference>
<evidence type="ECO:0000313" key="14">
    <source>
        <dbReference type="EMBL" id="KJU83954.1"/>
    </source>
</evidence>
<keyword evidence="7" id="KW-0067">ATP-binding</keyword>
<evidence type="ECO:0000256" key="5">
    <source>
        <dbReference type="ARBA" id="ARBA00022763"/>
    </source>
</evidence>
<dbReference type="PANTHER" id="PTHR43152:SF3">
    <property type="entry name" value="UVRABC SYSTEM PROTEIN A"/>
    <property type="match status" value="1"/>
</dbReference>
<keyword evidence="15" id="KW-1185">Reference proteome</keyword>
<protein>
    <recommendedName>
        <fullName evidence="12">UvrABC system protein A</fullName>
    </recommendedName>
    <alternativeName>
        <fullName evidence="13">Excinuclease ABC subunit A</fullName>
    </alternativeName>
</protein>
<evidence type="ECO:0000256" key="10">
    <source>
        <dbReference type="ARBA" id="ARBA00023204"/>
    </source>
</evidence>
<dbReference type="AlphaFoldDB" id="A0A0F3GPQ1"/>
<proteinExistence type="inferred from homology"/>
<evidence type="ECO:0000256" key="9">
    <source>
        <dbReference type="ARBA" id="ARBA00023125"/>
    </source>
</evidence>
<dbReference type="SUPFAM" id="SSF52540">
    <property type="entry name" value="P-loop containing nucleoside triphosphate hydrolases"/>
    <property type="match status" value="1"/>
</dbReference>
<name>A0A0F3GPQ1_9BACT</name>
<dbReference type="Gene3D" id="3.40.50.300">
    <property type="entry name" value="P-loop containing nucleotide triphosphate hydrolases"/>
    <property type="match status" value="1"/>
</dbReference>
<dbReference type="InterPro" id="IPR027417">
    <property type="entry name" value="P-loop_NTPase"/>
</dbReference>
<dbReference type="GO" id="GO:0005524">
    <property type="term" value="F:ATP binding"/>
    <property type="evidence" value="ECO:0007669"/>
    <property type="project" value="UniProtKB-KW"/>
</dbReference>
<dbReference type="Gene3D" id="1.20.1580.10">
    <property type="entry name" value="ABC transporter ATPase like domain"/>
    <property type="match status" value="1"/>
</dbReference>
<dbReference type="GO" id="GO:0005737">
    <property type="term" value="C:cytoplasm"/>
    <property type="evidence" value="ECO:0007669"/>
    <property type="project" value="UniProtKB-SubCell"/>
</dbReference>
<feature type="non-terminal residue" evidence="14">
    <location>
        <position position="1"/>
    </location>
</feature>
<evidence type="ECO:0000256" key="12">
    <source>
        <dbReference type="ARBA" id="ARBA00039316"/>
    </source>
</evidence>
<keyword evidence="10" id="KW-0234">DNA repair</keyword>
<reference evidence="14 15" key="1">
    <citation type="submission" date="2015-02" db="EMBL/GenBank/DDBJ databases">
        <title>Single-cell genomics of uncultivated deep-branching MTB reveals a conserved set of magnetosome genes.</title>
        <authorList>
            <person name="Kolinko S."/>
            <person name="Richter M."/>
            <person name="Glockner F.O."/>
            <person name="Brachmann A."/>
            <person name="Schuler D."/>
        </authorList>
    </citation>
    <scope>NUCLEOTIDE SEQUENCE [LARGE SCALE GENOMIC DNA]</scope>
    <source>
        <strain evidence="14">TM-1</strain>
    </source>
</reference>
<dbReference type="GO" id="GO:0003677">
    <property type="term" value="F:DNA binding"/>
    <property type="evidence" value="ECO:0007669"/>
    <property type="project" value="UniProtKB-KW"/>
</dbReference>
<organism evidence="14 15">
    <name type="scientific">Candidatus Magnetobacterium bavaricum</name>
    <dbReference type="NCBI Taxonomy" id="29290"/>
    <lineage>
        <taxon>Bacteria</taxon>
        <taxon>Pseudomonadati</taxon>
        <taxon>Nitrospirota</taxon>
        <taxon>Thermodesulfovibrionia</taxon>
        <taxon>Thermodesulfovibrionales</taxon>
        <taxon>Candidatus Magnetobacteriaceae</taxon>
        <taxon>Candidatus Magnetobacterium</taxon>
    </lineage>
</organism>